<dbReference type="Pfam" id="PF06985">
    <property type="entry name" value="HET"/>
    <property type="match status" value="2"/>
</dbReference>
<evidence type="ECO:0000313" key="4">
    <source>
        <dbReference type="EMBL" id="CAI0644132.1"/>
    </source>
</evidence>
<name>A0A9W4RMR1_9PEZI</name>
<dbReference type="AlphaFoldDB" id="A0A9W4RMR1"/>
<evidence type="ECO:0000256" key="1">
    <source>
        <dbReference type="SAM" id="MobiDB-lite"/>
    </source>
</evidence>
<comment type="caution">
    <text evidence="4">The sequence shown here is derived from an EMBL/GenBank/DDBJ whole genome shotgun (WGS) entry which is preliminary data.</text>
</comment>
<sequence>MRLLHTSKLQLSEFIADPPDYAILSHTWADEEVLFSDLQADLSLKSGWAKVTGACCVAKDLGYEWIWIDTCCMDKSSSAELSEAINSMFRWYANSKICLAYIADVHPGLGQVSHTLRQSRWFTRGWTLQELLAPRQVSFYSSRWEMIGSREDLMNDITSATGIDSKYLFHREHYPPYSNRPGETEIDNPIFRASVAERMCWASRRETTRAEDVAYCLLGIFGVNMPLIYGEGHNAYRRLQEYIIQKVDDHSIFAWGTLRLTALDLLKHRGPITSFFAPHPKAFARAGDVVPFQTPYIRSRIKIGYDGITIDSPMWKALEQFDALRTPTCLVPLLCQYKDDPLHCIALALTFDDSHKSVGSQLYYRVGNGLAYCPKRAWVPTKLRSVFLPFKLLAESANDILLHNYLIQLQSLAGLILSQRLATTMRLLDTRSFELAEFVDNVPKYAILSHTWGAEEVLFDDFQGGGRPSTGAGWAKVKGACDLARSRGFAWIWIDTCCINKSSSAELSEAINSMFKWYQLAEVCFVHLADVGWHAHSASCSEKDDERIRGSRWFTRGWTLQELLAPRRVEFYSGGRWRLIATRAELGAVITSATTIESEYLNNRPLHTASVAQRMSWASRRQTTRVEDTAYSLLGIFGVNMPLIYGEGDRAFQRLQEAVIRQIDDPSIFVWGSISDLDDPMRKSMSSRSLREPLLAPGPYSFENTGDVIPFRMLGVESRLHLDHNGITITTPLLKQCPSNGWTRAGTEFFLAPLQCRRKSEPLDCIALYLWGESSGKLEMNYSRASKLLVTVPKTVWLDGDLSPAFIRFMAGQNRFHLGSGIDRGCIVRSVPKGYRVVKVYPKIDNFKVRSSIVPFEERIKESYGLSYPAILLLEGSSADPRLALVLQFQYLSRQDGSATEPSFVGSPEWMINRVIIMPKDKNIKEIAGTVRSDAKRWTADEVRKMTNSTMRPGKDFLSSHPPSQLELCDKFDVTVSQHQAYGSRLFLVDVKDPSVEDESVEARVESEFQLTRRSEQKQR</sequence>
<organism evidence="4 5">
    <name type="scientific">Colletotrichum noveboracense</name>
    <dbReference type="NCBI Taxonomy" id="2664923"/>
    <lineage>
        <taxon>Eukaryota</taxon>
        <taxon>Fungi</taxon>
        <taxon>Dikarya</taxon>
        <taxon>Ascomycota</taxon>
        <taxon>Pezizomycotina</taxon>
        <taxon>Sordariomycetes</taxon>
        <taxon>Hypocreomycetidae</taxon>
        <taxon>Glomerellales</taxon>
        <taxon>Glomerellaceae</taxon>
        <taxon>Colletotrichum</taxon>
        <taxon>Colletotrichum gloeosporioides species complex</taxon>
    </lineage>
</organism>
<dbReference type="EMBL" id="CAMGZC010000147">
    <property type="protein sequence ID" value="CAI0644132.1"/>
    <property type="molecule type" value="Genomic_DNA"/>
</dbReference>
<evidence type="ECO:0000313" key="5">
    <source>
        <dbReference type="Proteomes" id="UP001152533"/>
    </source>
</evidence>
<keyword evidence="5" id="KW-1185">Reference proteome</keyword>
<proteinExistence type="predicted"/>
<feature type="domain" description="Heterokaryon incompatibility" evidence="2">
    <location>
        <begin position="445"/>
        <end position="532"/>
    </location>
</feature>
<feature type="domain" description="DUF8212" evidence="3">
    <location>
        <begin position="234"/>
        <end position="260"/>
    </location>
</feature>
<evidence type="ECO:0008006" key="6">
    <source>
        <dbReference type="Google" id="ProtNLM"/>
    </source>
</evidence>
<feature type="domain" description="DUF8212" evidence="3">
    <location>
        <begin position="650"/>
        <end position="707"/>
    </location>
</feature>
<dbReference type="Pfam" id="PF26640">
    <property type="entry name" value="DUF8212"/>
    <property type="match status" value="2"/>
</dbReference>
<feature type="domain" description="Heterokaryon incompatibility" evidence="2">
    <location>
        <begin position="21"/>
        <end position="104"/>
    </location>
</feature>
<gene>
    <name evidence="4" type="ORF">CGXH109_LOCUS32508</name>
</gene>
<evidence type="ECO:0000259" key="3">
    <source>
        <dbReference type="Pfam" id="PF26640"/>
    </source>
</evidence>
<evidence type="ECO:0000259" key="2">
    <source>
        <dbReference type="Pfam" id="PF06985"/>
    </source>
</evidence>
<accession>A0A9W4RMR1</accession>
<protein>
    <recommendedName>
        <fullName evidence="6">Heterokaryon incompatibility domain-containing protein</fullName>
    </recommendedName>
</protein>
<dbReference type="InterPro" id="IPR058525">
    <property type="entry name" value="DUF8212"/>
</dbReference>
<dbReference type="InterPro" id="IPR010730">
    <property type="entry name" value="HET"/>
</dbReference>
<dbReference type="PANTHER" id="PTHR10622">
    <property type="entry name" value="HET DOMAIN-CONTAINING PROTEIN"/>
    <property type="match status" value="1"/>
</dbReference>
<reference evidence="4" key="1">
    <citation type="submission" date="2022-08" db="EMBL/GenBank/DDBJ databases">
        <authorList>
            <person name="Giroux E."/>
            <person name="Giroux E."/>
        </authorList>
    </citation>
    <scope>NUCLEOTIDE SEQUENCE</scope>
    <source>
        <strain evidence="4">H1091258</strain>
    </source>
</reference>
<dbReference type="PANTHER" id="PTHR10622:SF10">
    <property type="entry name" value="HET DOMAIN-CONTAINING PROTEIN"/>
    <property type="match status" value="1"/>
</dbReference>
<feature type="region of interest" description="Disordered" evidence="1">
    <location>
        <begin position="999"/>
        <end position="1020"/>
    </location>
</feature>
<dbReference type="Proteomes" id="UP001152533">
    <property type="component" value="Unassembled WGS sequence"/>
</dbReference>